<evidence type="ECO:0000256" key="7">
    <source>
        <dbReference type="SAM" id="SignalP"/>
    </source>
</evidence>
<evidence type="ECO:0000256" key="3">
    <source>
        <dbReference type="ARBA" id="ARBA00022801"/>
    </source>
</evidence>
<dbReference type="PROSITE" id="PS00138">
    <property type="entry name" value="SUBTILASE_SER"/>
    <property type="match status" value="1"/>
</dbReference>
<feature type="active site" description="Charge relay system" evidence="5">
    <location>
        <position position="75"/>
    </location>
</feature>
<dbReference type="PROSITE" id="PS00137">
    <property type="entry name" value="SUBTILASE_HIS"/>
    <property type="match status" value="1"/>
</dbReference>
<dbReference type="Pfam" id="PF00082">
    <property type="entry name" value="Peptidase_S8"/>
    <property type="match status" value="1"/>
</dbReference>
<comment type="caution">
    <text evidence="9">The sequence shown here is derived from an EMBL/GenBank/DDBJ whole genome shotgun (WGS) entry which is preliminary data.</text>
</comment>
<feature type="active site" description="Charge relay system" evidence="5">
    <location>
        <position position="301"/>
    </location>
</feature>
<protein>
    <submittedName>
        <fullName evidence="9">S8 family peptidase</fullName>
    </submittedName>
</protein>
<feature type="domain" description="Peptidase S8/S53" evidence="8">
    <location>
        <begin position="67"/>
        <end position="507"/>
    </location>
</feature>
<dbReference type="PRINTS" id="PR00723">
    <property type="entry name" value="SUBTILISIN"/>
</dbReference>
<dbReference type="InterPro" id="IPR023827">
    <property type="entry name" value="Peptidase_S8_Asp-AS"/>
</dbReference>
<dbReference type="SUPFAM" id="SSF52743">
    <property type="entry name" value="Subtilisin-like"/>
    <property type="match status" value="1"/>
</dbReference>
<dbReference type="InterPro" id="IPR000209">
    <property type="entry name" value="Peptidase_S8/S53_dom"/>
</dbReference>
<evidence type="ECO:0000256" key="5">
    <source>
        <dbReference type="PROSITE-ProRule" id="PRU01240"/>
    </source>
</evidence>
<keyword evidence="10" id="KW-1185">Reference proteome</keyword>
<sequence length="558" mass="61188">MKKVLLAAVFLVGFGFSYAQESKAGVDPKEDKDLMTWYHKDFATTKVYGINTENAYKFLESKGLKPKTVLVGVLDSGVQVDHPGLMKNIWTNPNEVPGNGKDDDGNGFIDDIHGWNFIGGKNGDIGIDNMEVTRVVAKYKPIFEGDDSTKNKANQAKMPEEFAMYMKSKELFTKKSVEARQGFQTYTMINDAIPNMVKLLNGKSVTPENIASIKATDQKDAFALNVLTQVSQSPDFKGKSSAEFEKSIKDQMKEALDYFEPQSKQYDLSYDPRKEIVGDNYDDYSEKNYGNNHYEGTDAEHGTHVAGIIAGLPNGKEVQYGVASKVAKIMSVRTVPNGDERDKDVANAIKYAVDNGAKVLNMSFGKPVSPGKNVVWDAFKYAQDKGVLLVKAAGNENEDVAEHLAYPTNFKNVTDEKPFVNNVLVVGASTNKNDALRASFSNFNKKMVNVFAPGEEIYSTVPHNEYKYLQGTSMASPVVAGAAAVLLAYMPTLTPAQVIESLVKSSNPSTANQFGDFSQAGGIIDLKKAAEYAYTNFYNGKSGSVKKAEKSVKKTVKK</sequence>
<dbReference type="InterPro" id="IPR023828">
    <property type="entry name" value="Peptidase_S8_Ser-AS"/>
</dbReference>
<dbReference type="PANTHER" id="PTHR43806">
    <property type="entry name" value="PEPTIDASE S8"/>
    <property type="match status" value="1"/>
</dbReference>
<evidence type="ECO:0000259" key="8">
    <source>
        <dbReference type="Pfam" id="PF00082"/>
    </source>
</evidence>
<evidence type="ECO:0000256" key="1">
    <source>
        <dbReference type="ARBA" id="ARBA00011073"/>
    </source>
</evidence>
<dbReference type="PROSITE" id="PS00136">
    <property type="entry name" value="SUBTILASE_ASP"/>
    <property type="match status" value="1"/>
</dbReference>
<dbReference type="RefSeq" id="WP_345206818.1">
    <property type="nucleotide sequence ID" value="NZ_BAABHX010000006.1"/>
</dbReference>
<feature type="active site" description="Charge relay system" evidence="5">
    <location>
        <position position="473"/>
    </location>
</feature>
<keyword evidence="2 5" id="KW-0645">Protease</keyword>
<dbReference type="InterPro" id="IPR036852">
    <property type="entry name" value="Peptidase_S8/S53_dom_sf"/>
</dbReference>
<accession>A0ABP9MPL4</accession>
<keyword evidence="7" id="KW-0732">Signal</keyword>
<evidence type="ECO:0000313" key="10">
    <source>
        <dbReference type="Proteomes" id="UP001500353"/>
    </source>
</evidence>
<dbReference type="PANTHER" id="PTHR43806:SF11">
    <property type="entry name" value="CEREVISIN-RELATED"/>
    <property type="match status" value="1"/>
</dbReference>
<dbReference type="InterPro" id="IPR022398">
    <property type="entry name" value="Peptidase_S8_His-AS"/>
</dbReference>
<organism evidence="9 10">
    <name type="scientific">Chryseobacterium ginsengisoli</name>
    <dbReference type="NCBI Taxonomy" id="363853"/>
    <lineage>
        <taxon>Bacteria</taxon>
        <taxon>Pseudomonadati</taxon>
        <taxon>Bacteroidota</taxon>
        <taxon>Flavobacteriia</taxon>
        <taxon>Flavobacteriales</taxon>
        <taxon>Weeksellaceae</taxon>
        <taxon>Chryseobacterium group</taxon>
        <taxon>Chryseobacterium</taxon>
    </lineage>
</organism>
<dbReference type="Gene3D" id="3.40.50.200">
    <property type="entry name" value="Peptidase S8/S53 domain"/>
    <property type="match status" value="2"/>
</dbReference>
<dbReference type="PROSITE" id="PS51892">
    <property type="entry name" value="SUBTILASE"/>
    <property type="match status" value="1"/>
</dbReference>
<evidence type="ECO:0000313" key="9">
    <source>
        <dbReference type="EMBL" id="GAA5098243.1"/>
    </source>
</evidence>
<keyword evidence="4 5" id="KW-0720">Serine protease</keyword>
<feature type="chain" id="PRO_5045280132" evidence="7">
    <location>
        <begin position="20"/>
        <end position="558"/>
    </location>
</feature>
<keyword evidence="3 5" id="KW-0378">Hydrolase</keyword>
<gene>
    <name evidence="9" type="ORF">GCM10023210_34200</name>
</gene>
<dbReference type="InterPro" id="IPR050131">
    <property type="entry name" value="Peptidase_S8_subtilisin-like"/>
</dbReference>
<feature type="signal peptide" evidence="7">
    <location>
        <begin position="1"/>
        <end position="19"/>
    </location>
</feature>
<evidence type="ECO:0000256" key="4">
    <source>
        <dbReference type="ARBA" id="ARBA00022825"/>
    </source>
</evidence>
<evidence type="ECO:0000256" key="6">
    <source>
        <dbReference type="RuleBase" id="RU003355"/>
    </source>
</evidence>
<comment type="similarity">
    <text evidence="1 5 6">Belongs to the peptidase S8 family.</text>
</comment>
<dbReference type="EMBL" id="BAABHX010000006">
    <property type="protein sequence ID" value="GAA5098243.1"/>
    <property type="molecule type" value="Genomic_DNA"/>
</dbReference>
<name>A0ABP9MPL4_9FLAO</name>
<dbReference type="Proteomes" id="UP001500353">
    <property type="component" value="Unassembled WGS sequence"/>
</dbReference>
<dbReference type="InterPro" id="IPR015500">
    <property type="entry name" value="Peptidase_S8_subtilisin-rel"/>
</dbReference>
<proteinExistence type="inferred from homology"/>
<reference evidence="10" key="1">
    <citation type="journal article" date="2019" name="Int. J. Syst. Evol. Microbiol.">
        <title>The Global Catalogue of Microorganisms (GCM) 10K type strain sequencing project: providing services to taxonomists for standard genome sequencing and annotation.</title>
        <authorList>
            <consortium name="The Broad Institute Genomics Platform"/>
            <consortium name="The Broad Institute Genome Sequencing Center for Infectious Disease"/>
            <person name="Wu L."/>
            <person name="Ma J."/>
        </authorList>
    </citation>
    <scope>NUCLEOTIDE SEQUENCE [LARGE SCALE GENOMIC DNA]</scope>
    <source>
        <strain evidence="10">JCM 18019</strain>
    </source>
</reference>
<evidence type="ECO:0000256" key="2">
    <source>
        <dbReference type="ARBA" id="ARBA00022670"/>
    </source>
</evidence>